<evidence type="ECO:0000256" key="6">
    <source>
        <dbReference type="SAM" id="Phobius"/>
    </source>
</evidence>
<dbReference type="PROSITE" id="PS00108">
    <property type="entry name" value="PROTEIN_KINASE_ST"/>
    <property type="match status" value="1"/>
</dbReference>
<evidence type="ECO:0000256" key="2">
    <source>
        <dbReference type="ARBA" id="ARBA00022741"/>
    </source>
</evidence>
<keyword evidence="6" id="KW-0472">Membrane</keyword>
<dbReference type="GO" id="GO:0005524">
    <property type="term" value="F:ATP binding"/>
    <property type="evidence" value="ECO:0007669"/>
    <property type="project" value="UniProtKB-KW"/>
</dbReference>
<dbReference type="Pfam" id="PF00069">
    <property type="entry name" value="Pkinase"/>
    <property type="match status" value="1"/>
</dbReference>
<dbReference type="PROSITE" id="PS50011">
    <property type="entry name" value="PROTEIN_KINASE_DOM"/>
    <property type="match status" value="1"/>
</dbReference>
<keyword evidence="6" id="KW-1133">Transmembrane helix</keyword>
<feature type="coiled-coil region" evidence="5">
    <location>
        <begin position="478"/>
        <end position="505"/>
    </location>
</feature>
<dbReference type="Gene3D" id="1.25.40.10">
    <property type="entry name" value="Tetratricopeptide repeat domain"/>
    <property type="match status" value="1"/>
</dbReference>
<dbReference type="GO" id="GO:0004674">
    <property type="term" value="F:protein serine/threonine kinase activity"/>
    <property type="evidence" value="ECO:0007669"/>
    <property type="project" value="TreeGrafter"/>
</dbReference>
<dbReference type="InterPro" id="IPR011009">
    <property type="entry name" value="Kinase-like_dom_sf"/>
</dbReference>
<keyword evidence="6" id="KW-0812">Transmembrane</keyword>
<keyword evidence="3" id="KW-0418">Kinase</keyword>
<dbReference type="SMART" id="SM00220">
    <property type="entry name" value="S_TKc"/>
    <property type="match status" value="1"/>
</dbReference>
<dbReference type="AlphaFoldDB" id="A0A381P219"/>
<evidence type="ECO:0000256" key="1">
    <source>
        <dbReference type="ARBA" id="ARBA00022679"/>
    </source>
</evidence>
<dbReference type="SUPFAM" id="SSF56112">
    <property type="entry name" value="Protein kinase-like (PK-like)"/>
    <property type="match status" value="1"/>
</dbReference>
<accession>A0A381P219</accession>
<keyword evidence="1" id="KW-0808">Transferase</keyword>
<evidence type="ECO:0000313" key="8">
    <source>
        <dbReference type="EMBL" id="SUZ60248.1"/>
    </source>
</evidence>
<keyword evidence="5" id="KW-0175">Coiled coil</keyword>
<sequence length="694" mass="76539">MNHPHVIRIHDYGIQDGMPFIVMDYLRQGDLTQKLAKGLEIHELIRVINQVSSALDYAHTKGVVHLDVKPENILFSDRDVAVLSDFGIAEFQRKKSGVGERRTVLGTPAYMSPERALGHEIDGRTDFYSLGVVFYQMLTGQLPYRPDRGGNVALRQARDPVPQLPNQFSALQPIVDGCLAKSPGDRFARGDDLRRALAEISTEEIIPNAAVRSEVVTTVEIQLIQPPLDEGSSTRSEIRGRWQTTTPWTLLSRGALAILISVLIVGGTWYLIEREPAVANALFSWLSPSDTPSVEEVWNTAEALRSDSNQSLSAIVAGYSRVLEIDPEHVGAQTGLGDAVDAWKGDIREALDAGDLALAEVKLNESFNLDSSDEDLAFLFEDLADRRLAETLLEDARALLQRQGRDNVASSASAIQAYQEVVRLDPTNEEAPAELDRFAQYYADLASRDAVVGDITGAMANMGRASTANPEFIGLDSVREQIQQAATLQAEIDGLLQEASRLRALGSLIDPPELNAAERYQRVLATDPGNAIATQGVSEIIAQVQRRFYDLLSDRDFEDIDRLIDRVVAVGLGEASIAEFKSRYALERERVEQVETLIAVAERMIGQGFITEPTDNNAVATLREALRLDPGNNDAEKLLIDAAERLASVAREAHEVGLETEARLYLELALTVRPDAGEWRELRDQWLNDMEPDG</sequence>
<feature type="transmembrane region" description="Helical" evidence="6">
    <location>
        <begin position="250"/>
        <end position="272"/>
    </location>
</feature>
<dbReference type="CDD" id="cd14014">
    <property type="entry name" value="STKc_PknB_like"/>
    <property type="match status" value="1"/>
</dbReference>
<dbReference type="PANTHER" id="PTHR43289:SF6">
    <property type="entry name" value="SERINE_THREONINE-PROTEIN KINASE NEKL-3"/>
    <property type="match status" value="1"/>
</dbReference>
<evidence type="ECO:0000259" key="7">
    <source>
        <dbReference type="PROSITE" id="PS50011"/>
    </source>
</evidence>
<dbReference type="InterPro" id="IPR000719">
    <property type="entry name" value="Prot_kinase_dom"/>
</dbReference>
<reference evidence="8" key="1">
    <citation type="submission" date="2018-05" db="EMBL/GenBank/DDBJ databases">
        <authorList>
            <person name="Lanie J.A."/>
            <person name="Ng W.-L."/>
            <person name="Kazmierczak K.M."/>
            <person name="Andrzejewski T.M."/>
            <person name="Davidsen T.M."/>
            <person name="Wayne K.J."/>
            <person name="Tettelin H."/>
            <person name="Glass J.I."/>
            <person name="Rusch D."/>
            <person name="Podicherti R."/>
            <person name="Tsui H.-C.T."/>
            <person name="Winkler M.E."/>
        </authorList>
    </citation>
    <scope>NUCLEOTIDE SEQUENCE</scope>
</reference>
<keyword evidence="4" id="KW-0067">ATP-binding</keyword>
<organism evidence="8">
    <name type="scientific">marine metagenome</name>
    <dbReference type="NCBI Taxonomy" id="408172"/>
    <lineage>
        <taxon>unclassified sequences</taxon>
        <taxon>metagenomes</taxon>
        <taxon>ecological metagenomes</taxon>
    </lineage>
</organism>
<dbReference type="InterPro" id="IPR008271">
    <property type="entry name" value="Ser/Thr_kinase_AS"/>
</dbReference>
<dbReference type="InterPro" id="IPR011990">
    <property type="entry name" value="TPR-like_helical_dom_sf"/>
</dbReference>
<keyword evidence="2" id="KW-0547">Nucleotide-binding</keyword>
<evidence type="ECO:0000256" key="5">
    <source>
        <dbReference type="SAM" id="Coils"/>
    </source>
</evidence>
<evidence type="ECO:0000256" key="4">
    <source>
        <dbReference type="ARBA" id="ARBA00022840"/>
    </source>
</evidence>
<proteinExistence type="predicted"/>
<dbReference type="Gene3D" id="1.10.510.10">
    <property type="entry name" value="Transferase(Phosphotransferase) domain 1"/>
    <property type="match status" value="1"/>
</dbReference>
<dbReference type="EMBL" id="UINC01000730">
    <property type="protein sequence ID" value="SUZ60248.1"/>
    <property type="molecule type" value="Genomic_DNA"/>
</dbReference>
<protein>
    <recommendedName>
        <fullName evidence="7">Protein kinase domain-containing protein</fullName>
    </recommendedName>
</protein>
<dbReference type="PANTHER" id="PTHR43289">
    <property type="entry name" value="MITOGEN-ACTIVATED PROTEIN KINASE KINASE KINASE 20-RELATED"/>
    <property type="match status" value="1"/>
</dbReference>
<feature type="domain" description="Protein kinase" evidence="7">
    <location>
        <begin position="1"/>
        <end position="198"/>
    </location>
</feature>
<dbReference type="SUPFAM" id="SSF48452">
    <property type="entry name" value="TPR-like"/>
    <property type="match status" value="1"/>
</dbReference>
<evidence type="ECO:0000256" key="3">
    <source>
        <dbReference type="ARBA" id="ARBA00022777"/>
    </source>
</evidence>
<name>A0A381P219_9ZZZZ</name>
<gene>
    <name evidence="8" type="ORF">METZ01_LOCUS13102</name>
</gene>